<dbReference type="KEGG" id="azq:G3580_00235"/>
<dbReference type="Gene3D" id="3.20.20.60">
    <property type="entry name" value="Phosphoenolpyruvate-binding domains"/>
    <property type="match status" value="1"/>
</dbReference>
<accession>A0A6C1B048</accession>
<dbReference type="AlphaFoldDB" id="A0A6C1B048"/>
<dbReference type="InterPro" id="IPR015813">
    <property type="entry name" value="Pyrv/PenolPyrv_kinase-like_dom"/>
</dbReference>
<organism evidence="5 6">
    <name type="scientific">Nitrogeniibacter mangrovi</name>
    <dbReference type="NCBI Taxonomy" id="2016596"/>
    <lineage>
        <taxon>Bacteria</taxon>
        <taxon>Pseudomonadati</taxon>
        <taxon>Pseudomonadota</taxon>
        <taxon>Betaproteobacteria</taxon>
        <taxon>Rhodocyclales</taxon>
        <taxon>Zoogloeaceae</taxon>
        <taxon>Nitrogeniibacter</taxon>
    </lineage>
</organism>
<dbReference type="EMBL" id="CP048836">
    <property type="protein sequence ID" value="QID16188.1"/>
    <property type="molecule type" value="Genomic_DNA"/>
</dbReference>
<evidence type="ECO:0000313" key="6">
    <source>
        <dbReference type="Proteomes" id="UP000501991"/>
    </source>
</evidence>
<dbReference type="RefSeq" id="WP_173763353.1">
    <property type="nucleotide sequence ID" value="NZ_CP048836.1"/>
</dbReference>
<evidence type="ECO:0000256" key="2">
    <source>
        <dbReference type="ARBA" id="ARBA00022723"/>
    </source>
</evidence>
<evidence type="ECO:0000259" key="4">
    <source>
        <dbReference type="Pfam" id="PF03328"/>
    </source>
</evidence>
<dbReference type="GO" id="GO:0016832">
    <property type="term" value="F:aldehyde-lyase activity"/>
    <property type="evidence" value="ECO:0007669"/>
    <property type="project" value="UniProtKB-ARBA"/>
</dbReference>
<dbReference type="FunFam" id="3.20.20.60:FF:000004">
    <property type="entry name" value="5-keto-4-deoxy-D-glucarate aldolase"/>
    <property type="match status" value="1"/>
</dbReference>
<dbReference type="InterPro" id="IPR050251">
    <property type="entry name" value="HpcH-HpaI_aldolase"/>
</dbReference>
<proteinExistence type="inferred from homology"/>
<dbReference type="GO" id="GO:0005737">
    <property type="term" value="C:cytoplasm"/>
    <property type="evidence" value="ECO:0007669"/>
    <property type="project" value="TreeGrafter"/>
</dbReference>
<evidence type="ECO:0000256" key="1">
    <source>
        <dbReference type="ARBA" id="ARBA00005568"/>
    </source>
</evidence>
<dbReference type="PANTHER" id="PTHR30502">
    <property type="entry name" value="2-KETO-3-DEOXY-L-RHAMNONATE ALDOLASE"/>
    <property type="match status" value="1"/>
</dbReference>
<name>A0A6C1B048_9RHOO</name>
<evidence type="ECO:0000256" key="3">
    <source>
        <dbReference type="ARBA" id="ARBA00023239"/>
    </source>
</evidence>
<keyword evidence="6" id="KW-1185">Reference proteome</keyword>
<feature type="domain" description="HpcH/HpaI aldolase/citrate lyase" evidence="4">
    <location>
        <begin position="18"/>
        <end position="243"/>
    </location>
</feature>
<dbReference type="Pfam" id="PF03328">
    <property type="entry name" value="HpcH_HpaI"/>
    <property type="match status" value="1"/>
</dbReference>
<dbReference type="PANTHER" id="PTHR30502:SF0">
    <property type="entry name" value="PHOSPHOENOLPYRUVATE CARBOXYLASE FAMILY PROTEIN"/>
    <property type="match status" value="1"/>
</dbReference>
<sequence>MNLPTNTFKQRLLAGEAQYGLWLGLAQTISTEICAGAGFDWLLVDAEHGPNDLRSILAQLQVIEAYGSHPVVRPPHGDHVLIKQLLETGVQTLMIPMVESAEQAEQLVQAMRYPPHGIRGVGSALARASRWGRIGDYMQTANEQMCLIVQVETQAGLENLDAIRRVEGVDGIFFGAADLAASFGFLGEADHPDIVNRIEAGLARVSAEGKWGGVLCGDRALIRRYEAAGARFVAVGVDSMILSAATSALCAEFKPASGQAVSGSY</sequence>
<comment type="similarity">
    <text evidence="1">Belongs to the HpcH/HpaI aldolase family.</text>
</comment>
<dbReference type="InterPro" id="IPR005000">
    <property type="entry name" value="Aldolase/citrate-lyase_domain"/>
</dbReference>
<dbReference type="SUPFAM" id="SSF51621">
    <property type="entry name" value="Phosphoenolpyruvate/pyruvate domain"/>
    <property type="match status" value="1"/>
</dbReference>
<keyword evidence="2" id="KW-0479">Metal-binding</keyword>
<dbReference type="GO" id="GO:0046872">
    <property type="term" value="F:metal ion binding"/>
    <property type="evidence" value="ECO:0007669"/>
    <property type="project" value="UniProtKB-KW"/>
</dbReference>
<gene>
    <name evidence="5" type="ORF">G3580_00235</name>
</gene>
<evidence type="ECO:0000313" key="5">
    <source>
        <dbReference type="EMBL" id="QID16188.1"/>
    </source>
</evidence>
<protein>
    <submittedName>
        <fullName evidence="5">HpcH/HpaI aldolase/citrate lyase family protein</fullName>
    </submittedName>
</protein>
<reference evidence="5 6" key="1">
    <citation type="submission" date="2020-02" db="EMBL/GenBank/DDBJ databases">
        <title>Nitrogenibacter mangrovi gen. nov., sp. nov. isolated from mangrove sediment, a denitrifying betaproteobacterium.</title>
        <authorList>
            <person name="Liao H."/>
            <person name="Tian Y."/>
        </authorList>
    </citation>
    <scope>NUCLEOTIDE SEQUENCE [LARGE SCALE GENOMIC DNA]</scope>
    <source>
        <strain evidence="5 6">M9-3-2</strain>
    </source>
</reference>
<keyword evidence="3 5" id="KW-0456">Lyase</keyword>
<dbReference type="Proteomes" id="UP000501991">
    <property type="component" value="Chromosome"/>
</dbReference>
<dbReference type="InterPro" id="IPR040442">
    <property type="entry name" value="Pyrv_kinase-like_dom_sf"/>
</dbReference>